<dbReference type="SUPFAM" id="SSF50104">
    <property type="entry name" value="Translation proteins SH3-like domain"/>
    <property type="match status" value="1"/>
</dbReference>
<dbReference type="GO" id="GO:0003723">
    <property type="term" value="F:RNA binding"/>
    <property type="evidence" value="ECO:0007669"/>
    <property type="project" value="InterPro"/>
</dbReference>
<feature type="domain" description="Large ribosomal subunit protein eL14" evidence="7">
    <location>
        <begin position="46"/>
        <end position="120"/>
    </location>
</feature>
<dbReference type="GO" id="GO:0022625">
    <property type="term" value="C:cytosolic large ribosomal subunit"/>
    <property type="evidence" value="ECO:0007669"/>
    <property type="project" value="TreeGrafter"/>
</dbReference>
<feature type="region of interest" description="Disordered" evidence="6">
    <location>
        <begin position="137"/>
        <end position="169"/>
    </location>
</feature>
<organism evidence="8">
    <name type="scientific">Clastoptera arizonana</name>
    <name type="common">Arizona spittle bug</name>
    <dbReference type="NCBI Taxonomy" id="38151"/>
    <lineage>
        <taxon>Eukaryota</taxon>
        <taxon>Metazoa</taxon>
        <taxon>Ecdysozoa</taxon>
        <taxon>Arthropoda</taxon>
        <taxon>Hexapoda</taxon>
        <taxon>Insecta</taxon>
        <taxon>Pterygota</taxon>
        <taxon>Neoptera</taxon>
        <taxon>Paraneoptera</taxon>
        <taxon>Hemiptera</taxon>
        <taxon>Auchenorrhyncha</taxon>
        <taxon>Cercopoidea</taxon>
        <taxon>Clastopteridae</taxon>
        <taxon>Clastoptera</taxon>
    </lineage>
</organism>
<sequence length="169" mass="19299">MPFKRFVETGRVAYISDGPHKGKLCSIVDVINQTKALIDGPETGVPRGEIRLNQLHLTKFRIKFPYNGPTRIVRSAWKLGQIDEKWAGSVWQKKVDAKNKRTQLTDFDRFKLRHARRIRNKLRSNAFFKLKSAKAKKAAKDAKEVKKSVSKTSASKKPPSKKTEAPKKK</sequence>
<evidence type="ECO:0000313" key="8">
    <source>
        <dbReference type="EMBL" id="JAS20721.1"/>
    </source>
</evidence>
<gene>
    <name evidence="8" type="ORF">g.39417</name>
</gene>
<evidence type="ECO:0000256" key="3">
    <source>
        <dbReference type="ARBA" id="ARBA00023274"/>
    </source>
</evidence>
<keyword evidence="2" id="KW-0689">Ribosomal protein</keyword>
<name>A0A1B6D4V2_9HEMI</name>
<keyword evidence="3" id="KW-0687">Ribonucleoprotein</keyword>
<evidence type="ECO:0000256" key="4">
    <source>
        <dbReference type="ARBA" id="ARBA00035215"/>
    </source>
</evidence>
<dbReference type="InterPro" id="IPR014722">
    <property type="entry name" value="Rib_uL2_dom2"/>
</dbReference>
<dbReference type="GO" id="GO:0003735">
    <property type="term" value="F:structural constituent of ribosome"/>
    <property type="evidence" value="ECO:0007669"/>
    <property type="project" value="InterPro"/>
</dbReference>
<dbReference type="GO" id="GO:0006412">
    <property type="term" value="P:translation"/>
    <property type="evidence" value="ECO:0007669"/>
    <property type="project" value="InterPro"/>
</dbReference>
<evidence type="ECO:0000256" key="5">
    <source>
        <dbReference type="ARBA" id="ARBA00035318"/>
    </source>
</evidence>
<dbReference type="AlphaFoldDB" id="A0A1B6D4V2"/>
<dbReference type="EMBL" id="GEDC01016577">
    <property type="protein sequence ID" value="JAS20721.1"/>
    <property type="molecule type" value="Transcribed_RNA"/>
</dbReference>
<reference evidence="8" key="1">
    <citation type="submission" date="2015-12" db="EMBL/GenBank/DDBJ databases">
        <title>De novo transcriptome assembly of four potential Pierce s Disease insect vectors from Arizona vineyards.</title>
        <authorList>
            <person name="Tassone E.E."/>
        </authorList>
    </citation>
    <scope>NUCLEOTIDE SEQUENCE</scope>
</reference>
<feature type="compositionally biased region" description="Basic and acidic residues" evidence="6">
    <location>
        <begin position="138"/>
        <end position="147"/>
    </location>
</feature>
<dbReference type="Gene3D" id="2.30.30.30">
    <property type="match status" value="1"/>
</dbReference>
<evidence type="ECO:0000256" key="2">
    <source>
        <dbReference type="ARBA" id="ARBA00022980"/>
    </source>
</evidence>
<dbReference type="InterPro" id="IPR002784">
    <property type="entry name" value="Ribosomal_eL14_dom"/>
</dbReference>
<dbReference type="InterPro" id="IPR008991">
    <property type="entry name" value="Translation_prot_SH3-like_sf"/>
</dbReference>
<dbReference type="Pfam" id="PF01929">
    <property type="entry name" value="Ribosomal_L14e"/>
    <property type="match status" value="1"/>
</dbReference>
<evidence type="ECO:0000259" key="7">
    <source>
        <dbReference type="Pfam" id="PF01929"/>
    </source>
</evidence>
<dbReference type="InterPro" id="IPR039660">
    <property type="entry name" value="Ribosomal_eL14"/>
</dbReference>
<protein>
    <recommendedName>
        <fullName evidence="4">Large ribosomal subunit protein eL14</fullName>
    </recommendedName>
    <alternativeName>
        <fullName evidence="5">60S ribosomal protein L14</fullName>
    </alternativeName>
</protein>
<evidence type="ECO:0000256" key="6">
    <source>
        <dbReference type="SAM" id="MobiDB-lite"/>
    </source>
</evidence>
<dbReference type="CDD" id="cd23702">
    <property type="entry name" value="eL14"/>
    <property type="match status" value="1"/>
</dbReference>
<dbReference type="GO" id="GO:0042273">
    <property type="term" value="P:ribosomal large subunit biogenesis"/>
    <property type="evidence" value="ECO:0007669"/>
    <property type="project" value="TreeGrafter"/>
</dbReference>
<dbReference type="PANTHER" id="PTHR11127">
    <property type="entry name" value="60S RIBOSOMAL PROTEIN L14"/>
    <property type="match status" value="1"/>
</dbReference>
<proteinExistence type="inferred from homology"/>
<dbReference type="PANTHER" id="PTHR11127:SF2">
    <property type="entry name" value="LARGE RIBOSOMAL SUBUNIT PROTEIN EL14"/>
    <property type="match status" value="1"/>
</dbReference>
<accession>A0A1B6D4V2</accession>
<comment type="similarity">
    <text evidence="1">Belongs to the eukaryotic ribosomal protein eL14 family.</text>
</comment>
<evidence type="ECO:0000256" key="1">
    <source>
        <dbReference type="ARBA" id="ARBA00006592"/>
    </source>
</evidence>